<keyword evidence="3" id="KW-1185">Reference proteome</keyword>
<keyword evidence="1" id="KW-0732">Signal</keyword>
<evidence type="ECO:0000313" key="3">
    <source>
        <dbReference type="Proteomes" id="UP000054217"/>
    </source>
</evidence>
<dbReference type="PROSITE" id="PS51257">
    <property type="entry name" value="PROKAR_LIPOPROTEIN"/>
    <property type="match status" value="1"/>
</dbReference>
<dbReference type="OrthoDB" id="10608405at2759"/>
<feature type="signal peptide" evidence="1">
    <location>
        <begin position="1"/>
        <end position="20"/>
    </location>
</feature>
<sequence length="127" mass="14453">MPLPLPRLLLTVLAPSTCTSFVNFATFACEMKSTVRNAQWNGLIVGIHASSVAQHMRYPFYLPVQLPSLLYAFLFPMHRIEWGCFNEFPEAGLLSFNVLCESVTWNQNKRHGKGEVARCWRNGLHRG</sequence>
<name>A0A0C3PZA9_PISTI</name>
<dbReference type="HOGENOM" id="CLU_1971405_0_0_1"/>
<dbReference type="EMBL" id="KN831944">
    <property type="protein sequence ID" value="KIO15176.1"/>
    <property type="molecule type" value="Genomic_DNA"/>
</dbReference>
<gene>
    <name evidence="2" type="ORF">M404DRAFT_207543</name>
</gene>
<evidence type="ECO:0008006" key="4">
    <source>
        <dbReference type="Google" id="ProtNLM"/>
    </source>
</evidence>
<feature type="chain" id="PRO_5002180585" description="Secreted protein" evidence="1">
    <location>
        <begin position="21"/>
        <end position="127"/>
    </location>
</feature>
<accession>A0A0C3PZA9</accession>
<organism evidence="2 3">
    <name type="scientific">Pisolithus tinctorius Marx 270</name>
    <dbReference type="NCBI Taxonomy" id="870435"/>
    <lineage>
        <taxon>Eukaryota</taxon>
        <taxon>Fungi</taxon>
        <taxon>Dikarya</taxon>
        <taxon>Basidiomycota</taxon>
        <taxon>Agaricomycotina</taxon>
        <taxon>Agaricomycetes</taxon>
        <taxon>Agaricomycetidae</taxon>
        <taxon>Boletales</taxon>
        <taxon>Sclerodermatineae</taxon>
        <taxon>Pisolithaceae</taxon>
        <taxon>Pisolithus</taxon>
    </lineage>
</organism>
<dbReference type="InParanoid" id="A0A0C3PZA9"/>
<protein>
    <recommendedName>
        <fullName evidence="4">Secreted protein</fullName>
    </recommendedName>
</protein>
<reference evidence="3" key="2">
    <citation type="submission" date="2015-01" db="EMBL/GenBank/DDBJ databases">
        <title>Evolutionary Origins and Diversification of the Mycorrhizal Mutualists.</title>
        <authorList>
            <consortium name="DOE Joint Genome Institute"/>
            <consortium name="Mycorrhizal Genomics Consortium"/>
            <person name="Kohler A."/>
            <person name="Kuo A."/>
            <person name="Nagy L.G."/>
            <person name="Floudas D."/>
            <person name="Copeland A."/>
            <person name="Barry K.W."/>
            <person name="Cichocki N."/>
            <person name="Veneault-Fourrey C."/>
            <person name="LaButti K."/>
            <person name="Lindquist E.A."/>
            <person name="Lipzen A."/>
            <person name="Lundell T."/>
            <person name="Morin E."/>
            <person name="Murat C."/>
            <person name="Riley R."/>
            <person name="Ohm R."/>
            <person name="Sun H."/>
            <person name="Tunlid A."/>
            <person name="Henrissat B."/>
            <person name="Grigoriev I.V."/>
            <person name="Hibbett D.S."/>
            <person name="Martin F."/>
        </authorList>
    </citation>
    <scope>NUCLEOTIDE SEQUENCE [LARGE SCALE GENOMIC DNA]</scope>
    <source>
        <strain evidence="3">Marx 270</strain>
    </source>
</reference>
<dbReference type="Proteomes" id="UP000054217">
    <property type="component" value="Unassembled WGS sequence"/>
</dbReference>
<dbReference type="AlphaFoldDB" id="A0A0C3PZA9"/>
<evidence type="ECO:0000256" key="1">
    <source>
        <dbReference type="SAM" id="SignalP"/>
    </source>
</evidence>
<reference evidence="2 3" key="1">
    <citation type="submission" date="2014-04" db="EMBL/GenBank/DDBJ databases">
        <authorList>
            <consortium name="DOE Joint Genome Institute"/>
            <person name="Kuo A."/>
            <person name="Kohler A."/>
            <person name="Costa M.D."/>
            <person name="Nagy L.G."/>
            <person name="Floudas D."/>
            <person name="Copeland A."/>
            <person name="Barry K.W."/>
            <person name="Cichocki N."/>
            <person name="Veneault-Fourrey C."/>
            <person name="LaButti K."/>
            <person name="Lindquist E.A."/>
            <person name="Lipzen A."/>
            <person name="Lundell T."/>
            <person name="Morin E."/>
            <person name="Murat C."/>
            <person name="Sun H."/>
            <person name="Tunlid A."/>
            <person name="Henrissat B."/>
            <person name="Grigoriev I.V."/>
            <person name="Hibbett D.S."/>
            <person name="Martin F."/>
            <person name="Nordberg H.P."/>
            <person name="Cantor M.N."/>
            <person name="Hua S.X."/>
        </authorList>
    </citation>
    <scope>NUCLEOTIDE SEQUENCE [LARGE SCALE GENOMIC DNA]</scope>
    <source>
        <strain evidence="2 3">Marx 270</strain>
    </source>
</reference>
<proteinExistence type="predicted"/>
<evidence type="ECO:0000313" key="2">
    <source>
        <dbReference type="EMBL" id="KIO15176.1"/>
    </source>
</evidence>